<dbReference type="PANTHER" id="PTHR35527:SF2">
    <property type="entry name" value="HYDROLASE"/>
    <property type="match status" value="1"/>
</dbReference>
<dbReference type="PATRIC" id="fig|1702221.3.peg.1302"/>
<evidence type="ECO:0000256" key="7">
    <source>
        <dbReference type="ARBA" id="ARBA00044806"/>
    </source>
</evidence>
<feature type="domain" description="Choloylglycine hydrolase/NAAA C-terminal" evidence="10">
    <location>
        <begin position="2"/>
        <end position="314"/>
    </location>
</feature>
<dbReference type="Gene3D" id="3.60.60.10">
    <property type="entry name" value="Penicillin V Acylase, Chain A"/>
    <property type="match status" value="1"/>
</dbReference>
<keyword evidence="12" id="KW-1185">Reference proteome</keyword>
<dbReference type="KEGG" id="fro:AALO17_13490"/>
<dbReference type="GO" id="GO:0045302">
    <property type="term" value="F:choloylglycine hydrolase activity"/>
    <property type="evidence" value="ECO:0007669"/>
    <property type="project" value="UniProtKB-EC"/>
</dbReference>
<keyword evidence="4" id="KW-0443">Lipid metabolism</keyword>
<proteinExistence type="inferred from homology"/>
<dbReference type="SUPFAM" id="SSF56235">
    <property type="entry name" value="N-terminal nucleophile aminohydrolases (Ntn hydrolases)"/>
    <property type="match status" value="1"/>
</dbReference>
<dbReference type="AlphaFoldDB" id="A0A140DV06"/>
<dbReference type="CDD" id="cd00542">
    <property type="entry name" value="Ntn_PVA"/>
    <property type="match status" value="1"/>
</dbReference>
<dbReference type="RefSeq" id="WP_067556912.1">
    <property type="nucleotide sequence ID" value="NZ_CAKOCV010000012.1"/>
</dbReference>
<dbReference type="STRING" id="1702221.AALO17_13490"/>
<evidence type="ECO:0000256" key="8">
    <source>
        <dbReference type="ARBA" id="ARBA00047285"/>
    </source>
</evidence>
<dbReference type="Proteomes" id="UP000069771">
    <property type="component" value="Chromosome"/>
</dbReference>
<protein>
    <recommendedName>
        <fullName evidence="5">choloylglycine hydrolase</fullName>
        <ecNumber evidence="5">3.5.1.24</ecNumber>
    </recommendedName>
    <alternativeName>
        <fullName evidence="6">Bile salt hydrolase</fullName>
    </alternativeName>
    <alternativeName>
        <fullName evidence="7">Choloylglycine hydrolase</fullName>
    </alternativeName>
</protein>
<evidence type="ECO:0000256" key="1">
    <source>
        <dbReference type="ARBA" id="ARBA00004860"/>
    </source>
</evidence>
<accession>A0A140DV06</accession>
<dbReference type="InterPro" id="IPR029132">
    <property type="entry name" value="CBAH/NAAA_C"/>
</dbReference>
<dbReference type="GO" id="GO:0006629">
    <property type="term" value="P:lipid metabolic process"/>
    <property type="evidence" value="ECO:0007669"/>
    <property type="project" value="UniProtKB-KW"/>
</dbReference>
<comment type="catalytic activity">
    <reaction evidence="9">
        <text>taurodeoxycholate + H2O = deoxycholate + taurine</text>
        <dbReference type="Rhea" id="RHEA:47556"/>
        <dbReference type="ChEBI" id="CHEBI:15377"/>
        <dbReference type="ChEBI" id="CHEBI:23614"/>
        <dbReference type="ChEBI" id="CHEBI:36261"/>
        <dbReference type="ChEBI" id="CHEBI:507393"/>
    </reaction>
    <physiologicalReaction direction="left-to-right" evidence="9">
        <dbReference type="Rhea" id="RHEA:47557"/>
    </physiologicalReaction>
</comment>
<dbReference type="InterPro" id="IPR052193">
    <property type="entry name" value="Peptidase_C59"/>
</dbReference>
<comment type="similarity">
    <text evidence="2">Belongs to the peptidase C59 family.</text>
</comment>
<evidence type="ECO:0000313" key="12">
    <source>
        <dbReference type="Proteomes" id="UP000069771"/>
    </source>
</evidence>
<evidence type="ECO:0000256" key="3">
    <source>
        <dbReference type="ARBA" id="ARBA00022801"/>
    </source>
</evidence>
<dbReference type="NCBIfam" id="NF038245">
    <property type="entry name" value="bile_salt_hydro"/>
    <property type="match status" value="1"/>
</dbReference>
<evidence type="ECO:0000256" key="6">
    <source>
        <dbReference type="ARBA" id="ARBA00044804"/>
    </source>
</evidence>
<dbReference type="OrthoDB" id="9794717at2"/>
<dbReference type="Pfam" id="PF02275">
    <property type="entry name" value="CBAH"/>
    <property type="match status" value="1"/>
</dbReference>
<evidence type="ECO:0000256" key="4">
    <source>
        <dbReference type="ARBA" id="ARBA00023098"/>
    </source>
</evidence>
<dbReference type="GeneID" id="78478070"/>
<sequence>MCTGLSFTNGSNHFFGRNLDLEIDYPVSVVITPRNYEFKLRHTDSIPAHHAMIGMGMIQDDYPLYFEGINEKGLGCAGLAFWTSCRYFPVQEGKTNIASFEFIPYILSRCETTAQARQELENINITNEGFSAKYAPSPLHWLIADAESSIVVESTEKGLQVHDNPYHVLTNEPDFPFHVNNLSFYCNCSNKIRDFKTTRFSKNFPGFIKFGAGMGSAGIPGGLDSISRFVRVAFSALNSVCEDTEEANVSQFFHILGSVSQTRGADQVKPDEYEITQYTCGANTKTGRFYYTTYSNPSLCAVDLMKEDLDSDKLTDYPVLRDLQVTVQN</sequence>
<gene>
    <name evidence="11" type="ORF">AALO17_13490</name>
</gene>
<dbReference type="EMBL" id="CP011391">
    <property type="protein sequence ID" value="AMK54483.1"/>
    <property type="molecule type" value="Genomic_DNA"/>
</dbReference>
<dbReference type="PANTHER" id="PTHR35527">
    <property type="entry name" value="CHOLOYLGLYCINE HYDROLASE"/>
    <property type="match status" value="1"/>
</dbReference>
<evidence type="ECO:0000256" key="2">
    <source>
        <dbReference type="ARBA" id="ARBA00006625"/>
    </source>
</evidence>
<dbReference type="EC" id="3.5.1.24" evidence="5"/>
<evidence type="ECO:0000259" key="10">
    <source>
        <dbReference type="Pfam" id="PF02275"/>
    </source>
</evidence>
<dbReference type="SMR" id="A0A140DV06"/>
<reference evidence="11 12" key="1">
    <citation type="journal article" date="2016" name="Gut Pathog.">
        <title>Whole genome sequencing of "Faecalibaculum rodentium" ALO17, isolated from C57BL/6J laboratory mouse feces.</title>
        <authorList>
            <person name="Lim S."/>
            <person name="Chang D.H."/>
            <person name="Ahn S."/>
            <person name="Kim B.C."/>
        </authorList>
    </citation>
    <scope>NUCLEOTIDE SEQUENCE [LARGE SCALE GENOMIC DNA]</scope>
    <source>
        <strain evidence="11 12">Alo17</strain>
    </source>
</reference>
<dbReference type="InterPro" id="IPR029055">
    <property type="entry name" value="Ntn_hydrolases_N"/>
</dbReference>
<evidence type="ECO:0000256" key="9">
    <source>
        <dbReference type="ARBA" id="ARBA00048897"/>
    </source>
</evidence>
<evidence type="ECO:0000256" key="5">
    <source>
        <dbReference type="ARBA" id="ARBA00044769"/>
    </source>
</evidence>
<evidence type="ECO:0000313" key="11">
    <source>
        <dbReference type="EMBL" id="AMK54483.1"/>
    </source>
</evidence>
<organism evidence="11 12">
    <name type="scientific">Faecalibaculum rodentium</name>
    <dbReference type="NCBI Taxonomy" id="1702221"/>
    <lineage>
        <taxon>Bacteria</taxon>
        <taxon>Bacillati</taxon>
        <taxon>Bacillota</taxon>
        <taxon>Erysipelotrichia</taxon>
        <taxon>Erysipelotrichales</taxon>
        <taxon>Erysipelotrichaceae</taxon>
        <taxon>Faecalibaculum</taxon>
    </lineage>
</organism>
<comment type="pathway">
    <text evidence="1">Lipid metabolism; bile acid biosynthesis.</text>
</comment>
<comment type="catalytic activity">
    <reaction evidence="8">
        <text>cholate + taurine = taurocholate + H2O</text>
        <dbReference type="Rhea" id="RHEA:47108"/>
        <dbReference type="ChEBI" id="CHEBI:15377"/>
        <dbReference type="ChEBI" id="CHEBI:29747"/>
        <dbReference type="ChEBI" id="CHEBI:36257"/>
        <dbReference type="ChEBI" id="CHEBI:507393"/>
    </reaction>
    <physiologicalReaction direction="right-to-left" evidence="8">
        <dbReference type="Rhea" id="RHEA:47110"/>
    </physiologicalReaction>
</comment>
<keyword evidence="3" id="KW-0378">Hydrolase</keyword>
<dbReference type="InterPro" id="IPR047711">
    <property type="entry name" value="CBAH"/>
</dbReference>
<name>A0A140DV06_9FIRM</name>